<organism evidence="10 11">
    <name type="scientific">Cyprinus carpio carpio</name>
    <dbReference type="NCBI Taxonomy" id="630221"/>
    <lineage>
        <taxon>Eukaryota</taxon>
        <taxon>Metazoa</taxon>
        <taxon>Chordata</taxon>
        <taxon>Craniata</taxon>
        <taxon>Vertebrata</taxon>
        <taxon>Euteleostomi</taxon>
        <taxon>Actinopterygii</taxon>
        <taxon>Neopterygii</taxon>
        <taxon>Teleostei</taxon>
        <taxon>Ostariophysi</taxon>
        <taxon>Cypriniformes</taxon>
        <taxon>Cyprinidae</taxon>
        <taxon>Cyprininae</taxon>
        <taxon>Cyprinus</taxon>
    </lineage>
</organism>
<dbReference type="GO" id="GO:0008270">
    <property type="term" value="F:zinc ion binding"/>
    <property type="evidence" value="ECO:0007669"/>
    <property type="project" value="UniProtKB-KW"/>
</dbReference>
<protein>
    <submittedName>
        <fullName evidence="10">Zinc finger BED-type containing 4-like 2</fullName>
    </submittedName>
</protein>
<feature type="domain" description="BED-type" evidence="9">
    <location>
        <begin position="18"/>
        <end position="69"/>
    </location>
</feature>
<keyword evidence="11" id="KW-1185">Reference proteome</keyword>
<dbReference type="InterPro" id="IPR003656">
    <property type="entry name" value="Znf_BED"/>
</dbReference>
<feature type="compositionally biased region" description="Low complexity" evidence="8">
    <location>
        <begin position="768"/>
        <end position="782"/>
    </location>
</feature>
<dbReference type="GO" id="GO:0003677">
    <property type="term" value="F:DNA binding"/>
    <property type="evidence" value="ECO:0007669"/>
    <property type="project" value="UniProtKB-KW"/>
</dbReference>
<keyword evidence="6" id="KW-0539">Nucleus</keyword>
<dbReference type="SUPFAM" id="SSF140996">
    <property type="entry name" value="Hermes dimerisation domain"/>
    <property type="match status" value="1"/>
</dbReference>
<dbReference type="GO" id="GO:0006357">
    <property type="term" value="P:regulation of transcription by RNA polymerase II"/>
    <property type="evidence" value="ECO:0007669"/>
    <property type="project" value="TreeGrafter"/>
</dbReference>
<evidence type="ECO:0000313" key="11">
    <source>
        <dbReference type="Proteomes" id="UP001108240"/>
    </source>
</evidence>
<feature type="domain" description="BED-type" evidence="9">
    <location>
        <begin position="117"/>
        <end position="167"/>
    </location>
</feature>
<evidence type="ECO:0000256" key="7">
    <source>
        <dbReference type="PROSITE-ProRule" id="PRU00027"/>
    </source>
</evidence>
<evidence type="ECO:0000256" key="5">
    <source>
        <dbReference type="ARBA" id="ARBA00023125"/>
    </source>
</evidence>
<dbReference type="GO" id="GO:0005634">
    <property type="term" value="C:nucleus"/>
    <property type="evidence" value="ECO:0007669"/>
    <property type="project" value="UniProtKB-SubCell"/>
</dbReference>
<dbReference type="Proteomes" id="UP001108240">
    <property type="component" value="Unplaced"/>
</dbReference>
<dbReference type="SMART" id="SM00614">
    <property type="entry name" value="ZnF_BED"/>
    <property type="match status" value="2"/>
</dbReference>
<dbReference type="PROSITE" id="PS50808">
    <property type="entry name" value="ZF_BED"/>
    <property type="match status" value="2"/>
</dbReference>
<dbReference type="Pfam" id="PF02892">
    <property type="entry name" value="zf-BED"/>
    <property type="match status" value="2"/>
</dbReference>
<dbReference type="AlphaFoldDB" id="A0A9J7YFG8"/>
<dbReference type="InterPro" id="IPR012337">
    <property type="entry name" value="RNaseH-like_sf"/>
</dbReference>
<dbReference type="GeneTree" id="ENSGT00940000158431"/>
<dbReference type="InterPro" id="IPR052717">
    <property type="entry name" value="Vacuolar_transposase_reg"/>
</dbReference>
<dbReference type="Pfam" id="PF05699">
    <property type="entry name" value="Dimer_Tnp_hAT"/>
    <property type="match status" value="1"/>
</dbReference>
<comment type="subcellular location">
    <subcellularLocation>
        <location evidence="1">Nucleus</location>
    </subcellularLocation>
</comment>
<evidence type="ECO:0000259" key="9">
    <source>
        <dbReference type="PROSITE" id="PS50808"/>
    </source>
</evidence>
<dbReference type="SUPFAM" id="SSF57667">
    <property type="entry name" value="beta-beta-alpha zinc fingers"/>
    <property type="match status" value="2"/>
</dbReference>
<proteinExistence type="predicted"/>
<dbReference type="InterPro" id="IPR008906">
    <property type="entry name" value="HATC_C_dom"/>
</dbReference>
<dbReference type="Ensembl" id="ENSCCRT00000132895.1">
    <property type="protein sequence ID" value="ENSCCRP00000118969.1"/>
    <property type="gene ID" value="ENSCCRG00000075038.1"/>
</dbReference>
<evidence type="ECO:0000313" key="10">
    <source>
        <dbReference type="Ensembl" id="ENSCCRP00000118969.1"/>
    </source>
</evidence>
<keyword evidence="4" id="KW-0862">Zinc</keyword>
<reference evidence="10" key="2">
    <citation type="submission" date="2025-09" db="UniProtKB">
        <authorList>
            <consortium name="Ensembl"/>
        </authorList>
    </citation>
    <scope>IDENTIFICATION</scope>
</reference>
<keyword evidence="3 7" id="KW-0863">Zinc-finger</keyword>
<dbReference type="InterPro" id="IPR036236">
    <property type="entry name" value="Znf_C2H2_sf"/>
</dbReference>
<dbReference type="PANTHER" id="PTHR46169:SF9">
    <property type="entry name" value="SI:DKEYP-117B8.4"/>
    <property type="match status" value="1"/>
</dbReference>
<dbReference type="OMA" id="VECELCR"/>
<reference evidence="10" key="1">
    <citation type="submission" date="2025-08" db="UniProtKB">
        <authorList>
            <consortium name="Ensembl"/>
        </authorList>
    </citation>
    <scope>IDENTIFICATION</scope>
</reference>
<keyword evidence="5" id="KW-0238">DNA-binding</keyword>
<feature type="region of interest" description="Disordered" evidence="8">
    <location>
        <begin position="712"/>
        <end position="817"/>
    </location>
</feature>
<name>A0A9J7YFG8_CYPCA</name>
<evidence type="ECO:0000256" key="4">
    <source>
        <dbReference type="ARBA" id="ARBA00022833"/>
    </source>
</evidence>
<dbReference type="GO" id="GO:0046983">
    <property type="term" value="F:protein dimerization activity"/>
    <property type="evidence" value="ECO:0007669"/>
    <property type="project" value="InterPro"/>
</dbReference>
<evidence type="ECO:0000256" key="8">
    <source>
        <dbReference type="SAM" id="MobiDB-lite"/>
    </source>
</evidence>
<accession>A0A9J7YFG8</accession>
<evidence type="ECO:0000256" key="1">
    <source>
        <dbReference type="ARBA" id="ARBA00004123"/>
    </source>
</evidence>
<keyword evidence="2" id="KW-0479">Metal-binding</keyword>
<evidence type="ECO:0000256" key="6">
    <source>
        <dbReference type="ARBA" id="ARBA00023242"/>
    </source>
</evidence>
<dbReference type="PANTHER" id="PTHR46169">
    <property type="entry name" value="DNA REPLICATION-RELATED ELEMENT FACTOR, ISOFORM A"/>
    <property type="match status" value="1"/>
</dbReference>
<evidence type="ECO:0000256" key="3">
    <source>
        <dbReference type="ARBA" id="ARBA00022771"/>
    </source>
</evidence>
<evidence type="ECO:0000256" key="2">
    <source>
        <dbReference type="ARBA" id="ARBA00022723"/>
    </source>
</evidence>
<dbReference type="SUPFAM" id="SSF53098">
    <property type="entry name" value="Ribonuclease H-like"/>
    <property type="match status" value="1"/>
</dbReference>
<feature type="region of interest" description="Disordered" evidence="8">
    <location>
        <begin position="80"/>
        <end position="100"/>
    </location>
</feature>
<sequence>MANMKQEELEISPKSQARYCSVAWKYYIKNESNATVYCRLCKTNFKFSSNTANMIKHLRVKHRLNIPTVANGGERLCTEEPNEGSMDMDLPPQRHPGSHSGQILRRRMQRFLPFSDRRTSKVWNHYTQLSLYRVECNHCKRQLSFHNSTTSMREHLGRKHSIREGAVPPHNTAGIPTPAALHSHIQTSLHGNRCNTTGNVPFQPVLPVTVKEEQEEILPTEMAETKPARTAYAPDCAAGSGASGSNAIVHQETDLGCLMYNFPAGEMSSTAAGSSIRSGTRACSDKRAEVLTDLILEMVFRDLQPLSVVEERGFKLLLSCLEPNYPVPSPSLLGSLLWHRYHNLKQCLQQHLQTSLASHCLTLCTEYWRSVDGCGVDGDGQYYLTVSAHFVDSQWRLARCVLETRPIAEFKGSPSEKGQASFADTLRAVLSEFQLPEDFVFCVVHDTPSGSESRGQDNMAIDQEYQQEFAGPSHPPPGNLPEGWAPLLCAGQALKLCVQEGLCVETVRQALADARAIVLHFQHDVNASTALSQKAEAVNKESASLVLNDPGRWTTAIEMCESLLELKWVISSVLEEQKVAANLADHQWRLVHELVPVLKTVRIAASFLSEDINGPISALMPCLQGVSRLLGQKIAECTCPVVRGVMERIRAGMDKHWSLSDEDALLDCPAVFSSFLDPRFKELRFLSPHARSKLHDKVKELLSVQAFTSNEGMNAERRQSMVMEEPVDERGEPADFGLDDSLPIPAMASLDSPESVGSAEEGDSVELQPSEPSVAVSSPEQVNENTLEVGSPFKNANNRKRRSSGTSMTSPLRGDLQLEPRIRMSPLPQSMYDILLGEDPTERMPEIHQQLENYIAEPLCRRSLSPLQWWRNKEHRFPAVARLARKYLSIPATSVSANRVFAPRESPVTQRRATLGSKHLDHILFLHQNTDYVDLLKGGSSARDIEQWNSVSGNQSRESLYQTLVSYESKRNFSKESRQVERGVLRTACTACPALGGSLLETVNLHLSF</sequence>